<keyword evidence="2" id="KW-1185">Reference proteome</keyword>
<dbReference type="OrthoDB" id="834090at2"/>
<proteinExistence type="predicted"/>
<comment type="caution">
    <text evidence="1">The sequence shown here is derived from an EMBL/GenBank/DDBJ whole genome shotgun (WGS) entry which is preliminary data.</text>
</comment>
<name>A0A4R5DU51_9BACT</name>
<dbReference type="RefSeq" id="WP_131958913.1">
    <property type="nucleotide sequence ID" value="NZ_SMFL01000004.1"/>
</dbReference>
<dbReference type="Proteomes" id="UP000294850">
    <property type="component" value="Unassembled WGS sequence"/>
</dbReference>
<sequence length="250" mass="28905">MAKQLDQVIAFYSTQLQFTPSVTLLILSPQDWNKHTKFPFYGMPHYTSNKTLIVASEDNDYWKSMIPALDKMSKEQADLITSAYSDKKGGLNMEPFFDLLAIHELGHAYHNQGGLVMQRRWMGELFPNILLHTYIAENEPGLLPALTAFPKMVVATTEKSTLKYTTLQDLETYYNEIGPKFPQNYGWYQCRWHVAAGKIYDDSKIPGFKSLWYVLKTQREILNDKELVDLLKTKVHKSLADVPMNWDKIE</sequence>
<gene>
    <name evidence="1" type="ORF">E0F88_14220</name>
</gene>
<protein>
    <submittedName>
        <fullName evidence="1">Uncharacterized protein</fullName>
    </submittedName>
</protein>
<accession>A0A4R5DU51</accession>
<evidence type="ECO:0000313" key="2">
    <source>
        <dbReference type="Proteomes" id="UP000294850"/>
    </source>
</evidence>
<evidence type="ECO:0000313" key="1">
    <source>
        <dbReference type="EMBL" id="TDE15651.1"/>
    </source>
</evidence>
<dbReference type="AlphaFoldDB" id="A0A4R5DU51"/>
<organism evidence="1 2">
    <name type="scientific">Dyadobacter psychrotolerans</name>
    <dbReference type="NCBI Taxonomy" id="2541721"/>
    <lineage>
        <taxon>Bacteria</taxon>
        <taxon>Pseudomonadati</taxon>
        <taxon>Bacteroidota</taxon>
        <taxon>Cytophagia</taxon>
        <taxon>Cytophagales</taxon>
        <taxon>Spirosomataceae</taxon>
        <taxon>Dyadobacter</taxon>
    </lineage>
</organism>
<reference evidence="1 2" key="1">
    <citation type="submission" date="2019-03" db="EMBL/GenBank/DDBJ databases">
        <title>Dyadobacter AR-3-6 sp. nov., isolated from arctic soil.</title>
        <authorList>
            <person name="Chaudhary D.K."/>
        </authorList>
    </citation>
    <scope>NUCLEOTIDE SEQUENCE [LARGE SCALE GENOMIC DNA]</scope>
    <source>
        <strain evidence="1 2">AR-3-6</strain>
    </source>
</reference>
<dbReference type="EMBL" id="SMFL01000004">
    <property type="protein sequence ID" value="TDE15651.1"/>
    <property type="molecule type" value="Genomic_DNA"/>
</dbReference>